<dbReference type="EMBL" id="QGKV02001556">
    <property type="protein sequence ID" value="KAF3519431.1"/>
    <property type="molecule type" value="Genomic_DNA"/>
</dbReference>
<comment type="caution">
    <text evidence="1">The sequence shown here is derived from an EMBL/GenBank/DDBJ whole genome shotgun (WGS) entry which is preliminary data.</text>
</comment>
<evidence type="ECO:0000313" key="1">
    <source>
        <dbReference type="EMBL" id="KAF3519431.1"/>
    </source>
</evidence>
<reference evidence="1 2" key="1">
    <citation type="journal article" date="2020" name="BMC Genomics">
        <title>Intraspecific diversification of the crop wild relative Brassica cretica Lam. using demographic model selection.</title>
        <authorList>
            <person name="Kioukis A."/>
            <person name="Michalopoulou V.A."/>
            <person name="Briers L."/>
            <person name="Pirintsos S."/>
            <person name="Studholme D.J."/>
            <person name="Pavlidis P."/>
            <person name="Sarris P.F."/>
        </authorList>
    </citation>
    <scope>NUCLEOTIDE SEQUENCE [LARGE SCALE GENOMIC DNA]</scope>
    <source>
        <strain evidence="2">cv. PFS-1207/04</strain>
    </source>
</reference>
<sequence>MTARSSLAFCCNFRPEFRDGKQVVMSRSGPRADHVGSSLLGQRFPKWLPKHAPQQYKLCESASCTSDNTHSKTLQDIIQVASAASERFSMLQDMIQVV</sequence>
<evidence type="ECO:0000313" key="2">
    <source>
        <dbReference type="Proteomes" id="UP000266723"/>
    </source>
</evidence>
<dbReference type="Proteomes" id="UP000266723">
    <property type="component" value="Unassembled WGS sequence"/>
</dbReference>
<organism evidence="1 2">
    <name type="scientific">Brassica cretica</name>
    <name type="common">Mustard</name>
    <dbReference type="NCBI Taxonomy" id="69181"/>
    <lineage>
        <taxon>Eukaryota</taxon>
        <taxon>Viridiplantae</taxon>
        <taxon>Streptophyta</taxon>
        <taxon>Embryophyta</taxon>
        <taxon>Tracheophyta</taxon>
        <taxon>Spermatophyta</taxon>
        <taxon>Magnoliopsida</taxon>
        <taxon>eudicotyledons</taxon>
        <taxon>Gunneridae</taxon>
        <taxon>Pentapetalae</taxon>
        <taxon>rosids</taxon>
        <taxon>malvids</taxon>
        <taxon>Brassicales</taxon>
        <taxon>Brassicaceae</taxon>
        <taxon>Brassiceae</taxon>
        <taxon>Brassica</taxon>
    </lineage>
</organism>
<name>A0ABQ7AZM0_BRACR</name>
<proteinExistence type="predicted"/>
<protein>
    <submittedName>
        <fullName evidence="1">Uncharacterized protein</fullName>
    </submittedName>
</protein>
<accession>A0ABQ7AZM0</accession>
<keyword evidence="2" id="KW-1185">Reference proteome</keyword>
<gene>
    <name evidence="1" type="ORF">DY000_02061514</name>
</gene>